<dbReference type="EMBL" id="CM056802">
    <property type="protein sequence ID" value="KAJ8708130.1"/>
    <property type="molecule type" value="Genomic_DNA"/>
</dbReference>
<sequence>MVQSDNRTVVAYIKNQGGTRSLILLDSTRELLLLAHRLRIDLLPFYIPGQYNTLADSLSRGKDLPDWHLSDEITAVIFQRMGTPVIGSTALRSSLGDFSNGRTTVEKRVLERRPEEPVGRSTVSNLEPGPALDRSVDQSAPSGNERLGVQLSEWLPNPSEQYLSRFKAIHSSRWDLSCEVKKQRCKKYRTWQEMYSWKSWRNLEVFTIEGGEAVLWTDLVDTGNLDYHLWPRAAAVAERLWSDVVANGTVTSHVYVRLDSQRWRMVLKSIQVQPIWPLYCSFSPGVCLEKIKSK</sequence>
<dbReference type="Proteomes" id="UP001231649">
    <property type="component" value="Chromosome 26"/>
</dbReference>
<name>A0ACC2Q9T3_9NEOP</name>
<proteinExistence type="predicted"/>
<keyword evidence="2" id="KW-1185">Reference proteome</keyword>
<evidence type="ECO:0000313" key="1">
    <source>
        <dbReference type="EMBL" id="KAJ8708130.1"/>
    </source>
</evidence>
<evidence type="ECO:0000313" key="2">
    <source>
        <dbReference type="Proteomes" id="UP001231649"/>
    </source>
</evidence>
<organism evidence="1 2">
    <name type="scientific">Mythimna loreyi</name>
    <dbReference type="NCBI Taxonomy" id="667449"/>
    <lineage>
        <taxon>Eukaryota</taxon>
        <taxon>Metazoa</taxon>
        <taxon>Ecdysozoa</taxon>
        <taxon>Arthropoda</taxon>
        <taxon>Hexapoda</taxon>
        <taxon>Insecta</taxon>
        <taxon>Pterygota</taxon>
        <taxon>Neoptera</taxon>
        <taxon>Endopterygota</taxon>
        <taxon>Lepidoptera</taxon>
        <taxon>Glossata</taxon>
        <taxon>Ditrysia</taxon>
        <taxon>Noctuoidea</taxon>
        <taxon>Noctuidae</taxon>
        <taxon>Noctuinae</taxon>
        <taxon>Hadenini</taxon>
        <taxon>Mythimna</taxon>
    </lineage>
</organism>
<gene>
    <name evidence="1" type="ORF">PYW08_010496</name>
</gene>
<reference evidence="1" key="1">
    <citation type="submission" date="2023-03" db="EMBL/GenBank/DDBJ databases">
        <title>Chromosome-level genomes of two armyworms, Mythimna separata and Mythimna loreyi, provide insights into the biosynthesis and reception of sex pheromones.</title>
        <authorList>
            <person name="Zhao H."/>
        </authorList>
    </citation>
    <scope>NUCLEOTIDE SEQUENCE</scope>
    <source>
        <strain evidence="1">BeijingLab</strain>
    </source>
</reference>
<accession>A0ACC2Q9T3</accession>
<protein>
    <submittedName>
        <fullName evidence="1">Uncharacterized protein</fullName>
    </submittedName>
</protein>
<comment type="caution">
    <text evidence="1">The sequence shown here is derived from an EMBL/GenBank/DDBJ whole genome shotgun (WGS) entry which is preliminary data.</text>
</comment>